<gene>
    <name evidence="1" type="ORF">AK812_SmicGene41766</name>
</gene>
<dbReference type="EMBL" id="LSRX01001662">
    <property type="protein sequence ID" value="OLP78096.1"/>
    <property type="molecule type" value="Genomic_DNA"/>
</dbReference>
<dbReference type="OrthoDB" id="407719at2759"/>
<evidence type="ECO:0000313" key="1">
    <source>
        <dbReference type="EMBL" id="OLP78096.1"/>
    </source>
</evidence>
<proteinExistence type="predicted"/>
<comment type="caution">
    <text evidence="1">The sequence shown here is derived from an EMBL/GenBank/DDBJ whole genome shotgun (WGS) entry which is preliminary data.</text>
</comment>
<evidence type="ECO:0000313" key="2">
    <source>
        <dbReference type="Proteomes" id="UP000186817"/>
    </source>
</evidence>
<sequence>MSQVAAMLLKSIFVSGNASPEAGVLLKRPDGRAERLFFRLAAFLQDGAAHKLLFSIKGDAGTRCCLLCRNILASNSIELPEARLLNQCFKEAHLQLSSDEDFSRSILKLLEKHEELTKSDFALWQQAVGIVYQPEGLIFDPELCTVAKPVSQWLHDWMHAFFVKGIWNTVMQLTMKAAETGLGEDFYKICAQYVDRWILPRSKSQNLARLFTAKRKEANKSAETFKCTASEALALYPIFTCLLVNVLQPLEICSMEIAACIHLRDVLELLQAVPHGVTTPARLRTAVEGFLCSARDAGWEQGFHPKFHWILHLPRHLAKFGCLPSCWVQERKHRHIKRHGALMHNTSHFDNSLLVEALGQTLAEYQDEHLFDTAARLHQKCKPSKQLRGFLLQIFPVDEEIYTCAAAHLAPAGHCHKGDVVIMRSYELAEIYFHVEVGGKMFSLVNFLELQQHDRKHGTCICKKQASEDELASDDYLVDLLVEQAEGGSLVQKKEQKKEPASVGLLEVHKKVHDETVGETSQGVAGAAVGMASAMCANLAQAVEGV</sequence>
<accession>A0A1Q9C5C6</accession>
<protein>
    <submittedName>
        <fullName evidence="1">Uncharacterized protein</fullName>
    </submittedName>
</protein>
<dbReference type="AlphaFoldDB" id="A0A1Q9C5C6"/>
<name>A0A1Q9C5C6_SYMMI</name>
<reference evidence="1 2" key="1">
    <citation type="submission" date="2016-02" db="EMBL/GenBank/DDBJ databases">
        <title>Genome analysis of coral dinoflagellate symbionts highlights evolutionary adaptations to a symbiotic lifestyle.</title>
        <authorList>
            <person name="Aranda M."/>
            <person name="Li Y."/>
            <person name="Liew Y.J."/>
            <person name="Baumgarten S."/>
            <person name="Simakov O."/>
            <person name="Wilson M."/>
            <person name="Piel J."/>
            <person name="Ashoor H."/>
            <person name="Bougouffa S."/>
            <person name="Bajic V.B."/>
            <person name="Ryu T."/>
            <person name="Ravasi T."/>
            <person name="Bayer T."/>
            <person name="Micklem G."/>
            <person name="Kim H."/>
            <person name="Bhak J."/>
            <person name="Lajeunesse T.C."/>
            <person name="Voolstra C.R."/>
        </authorList>
    </citation>
    <scope>NUCLEOTIDE SEQUENCE [LARGE SCALE GENOMIC DNA]</scope>
    <source>
        <strain evidence="1 2">CCMP2467</strain>
    </source>
</reference>
<dbReference type="OMA" id="FKCTASE"/>
<organism evidence="1 2">
    <name type="scientific">Symbiodinium microadriaticum</name>
    <name type="common">Dinoflagellate</name>
    <name type="synonym">Zooxanthella microadriatica</name>
    <dbReference type="NCBI Taxonomy" id="2951"/>
    <lineage>
        <taxon>Eukaryota</taxon>
        <taxon>Sar</taxon>
        <taxon>Alveolata</taxon>
        <taxon>Dinophyceae</taxon>
        <taxon>Suessiales</taxon>
        <taxon>Symbiodiniaceae</taxon>
        <taxon>Symbiodinium</taxon>
    </lineage>
</organism>
<dbReference type="Proteomes" id="UP000186817">
    <property type="component" value="Unassembled WGS sequence"/>
</dbReference>
<keyword evidence="2" id="KW-1185">Reference proteome</keyword>